<accession>A0A3D8HHS7</accession>
<gene>
    <name evidence="4" type="ORF">DWU89_04385</name>
    <name evidence="3" type="ORF">H8784_04320</name>
</gene>
<proteinExistence type="predicted"/>
<feature type="transmembrane region" description="Helical" evidence="1">
    <location>
        <begin position="16"/>
        <end position="35"/>
    </location>
</feature>
<feature type="domain" description="Bacterial Pleckstrin homology" evidence="2">
    <location>
        <begin position="62"/>
        <end position="159"/>
    </location>
</feature>
<evidence type="ECO:0000259" key="2">
    <source>
        <dbReference type="Pfam" id="PF10882"/>
    </source>
</evidence>
<evidence type="ECO:0000313" key="6">
    <source>
        <dbReference type="Proteomes" id="UP000629596"/>
    </source>
</evidence>
<dbReference type="Proteomes" id="UP000629596">
    <property type="component" value="Unassembled WGS sequence"/>
</dbReference>
<evidence type="ECO:0000313" key="4">
    <source>
        <dbReference type="EMBL" id="RDU50423.1"/>
    </source>
</evidence>
<comment type="caution">
    <text evidence="4">The sequence shown here is derived from an EMBL/GenBank/DDBJ whole genome shotgun (WGS) entry which is preliminary data.</text>
</comment>
<keyword evidence="1" id="KW-0812">Transmembrane</keyword>
<organism evidence="4 5">
    <name type="scientific">Parabacteroides acidifaciens</name>
    <dbReference type="NCBI Taxonomy" id="2290935"/>
    <lineage>
        <taxon>Bacteria</taxon>
        <taxon>Pseudomonadati</taxon>
        <taxon>Bacteroidota</taxon>
        <taxon>Bacteroidia</taxon>
        <taxon>Bacteroidales</taxon>
        <taxon>Tannerellaceae</taxon>
        <taxon>Parabacteroides</taxon>
    </lineage>
</organism>
<dbReference type="AlphaFoldDB" id="A0A3D8HHS7"/>
<dbReference type="InterPro" id="IPR027783">
    <property type="entry name" value="Bacterial_PH-related"/>
</dbReference>
<dbReference type="EMBL" id="JACRTI010000006">
    <property type="protein sequence ID" value="MBC8600944.1"/>
    <property type="molecule type" value="Genomic_DNA"/>
</dbReference>
<keyword evidence="6" id="KW-1185">Reference proteome</keyword>
<sequence>MEARISSSTMDSANKIKTSVTLFILYGVCLFPAYYGDLYALLGMFAFSTLLSVTTRGFMPKRFIVDGEKLTIDTPFRKYYIRIEEIISAREVDQSDLGVGIRSFGSSWLFGYLGYFSFTTIGHVKIFARRSNNCILITTAGRGNFIIAPDDPEFINYLNRAILWR</sequence>
<dbReference type="RefSeq" id="WP_115498462.1">
    <property type="nucleotide sequence ID" value="NZ_JACRTI010000006.1"/>
</dbReference>
<evidence type="ECO:0000256" key="1">
    <source>
        <dbReference type="SAM" id="Phobius"/>
    </source>
</evidence>
<evidence type="ECO:0000313" key="5">
    <source>
        <dbReference type="Proteomes" id="UP000256321"/>
    </source>
</evidence>
<dbReference type="EMBL" id="QREV01000006">
    <property type="protein sequence ID" value="RDU50423.1"/>
    <property type="molecule type" value="Genomic_DNA"/>
</dbReference>
<dbReference type="Pfam" id="PF10882">
    <property type="entry name" value="bPH_5"/>
    <property type="match status" value="1"/>
</dbReference>
<keyword evidence="1" id="KW-0472">Membrane</keyword>
<evidence type="ECO:0000313" key="3">
    <source>
        <dbReference type="EMBL" id="MBC8600944.1"/>
    </source>
</evidence>
<dbReference type="Proteomes" id="UP000256321">
    <property type="component" value="Unassembled WGS sequence"/>
</dbReference>
<name>A0A3D8HHS7_9BACT</name>
<reference evidence="4 5" key="1">
    <citation type="submission" date="2018-07" db="EMBL/GenBank/DDBJ databases">
        <title>Parabacteroides acidifaciens nov. sp., isolated from human feces.</title>
        <authorList>
            <person name="Wang Y.J."/>
        </authorList>
    </citation>
    <scope>NUCLEOTIDE SEQUENCE [LARGE SCALE GENOMIC DNA]</scope>
    <source>
        <strain evidence="4 5">426-9</strain>
    </source>
</reference>
<protein>
    <recommendedName>
        <fullName evidence="2">Bacterial Pleckstrin homology domain-containing protein</fullName>
    </recommendedName>
</protein>
<reference evidence="3 6" key="2">
    <citation type="submission" date="2020-08" db="EMBL/GenBank/DDBJ databases">
        <title>Genome public.</title>
        <authorList>
            <person name="Liu C."/>
            <person name="Sun Q."/>
        </authorList>
    </citation>
    <scope>NUCLEOTIDE SEQUENCE [LARGE SCALE GENOMIC DNA]</scope>
    <source>
        <strain evidence="3 6">426_9</strain>
    </source>
</reference>
<keyword evidence="1" id="KW-1133">Transmembrane helix</keyword>